<gene>
    <name evidence="1" type="ORF">FOTG_13496</name>
</gene>
<dbReference type="EMBL" id="JH657974">
    <property type="protein sequence ID" value="EXM18393.1"/>
    <property type="molecule type" value="Genomic_DNA"/>
</dbReference>
<accession>X0KXT1</accession>
<name>X0KXT1_FUSOX</name>
<organism evidence="1">
    <name type="scientific">Fusarium oxysporum f. sp. vasinfectum 25433</name>
    <dbReference type="NCBI Taxonomy" id="1089449"/>
    <lineage>
        <taxon>Eukaryota</taxon>
        <taxon>Fungi</taxon>
        <taxon>Dikarya</taxon>
        <taxon>Ascomycota</taxon>
        <taxon>Pezizomycotina</taxon>
        <taxon>Sordariomycetes</taxon>
        <taxon>Hypocreomycetidae</taxon>
        <taxon>Hypocreales</taxon>
        <taxon>Nectriaceae</taxon>
        <taxon>Fusarium</taxon>
        <taxon>Fusarium oxysporum species complex</taxon>
    </lineage>
</organism>
<protein>
    <submittedName>
        <fullName evidence="1">Uncharacterized protein</fullName>
    </submittedName>
</protein>
<proteinExistence type="predicted"/>
<dbReference type="Proteomes" id="UP000030701">
    <property type="component" value="Unassembled WGS sequence"/>
</dbReference>
<evidence type="ECO:0000313" key="1">
    <source>
        <dbReference type="EMBL" id="EXM18393.1"/>
    </source>
</evidence>
<dbReference type="AlphaFoldDB" id="X0KXT1"/>
<dbReference type="HOGENOM" id="CLU_2197100_0_0_1"/>
<reference evidence="1" key="1">
    <citation type="submission" date="2011-11" db="EMBL/GenBank/DDBJ databases">
        <title>The Genome Sequence of Fusarium oxysporum Cotton.</title>
        <authorList>
            <consortium name="The Broad Institute Genome Sequencing Platform"/>
            <person name="Ma L.-J."/>
            <person name="Gale L.R."/>
            <person name="Schwartz D.C."/>
            <person name="Zhou S."/>
            <person name="Corby-Kistler H."/>
            <person name="Young S.K."/>
            <person name="Zeng Q."/>
            <person name="Gargeya S."/>
            <person name="Fitzgerald M."/>
            <person name="Haas B."/>
            <person name="Abouelleil A."/>
            <person name="Alvarado L."/>
            <person name="Arachchi H.M."/>
            <person name="Berlin A."/>
            <person name="Brown A."/>
            <person name="Chapman S.B."/>
            <person name="Chen Z."/>
            <person name="Dunbar C."/>
            <person name="Freedman E."/>
            <person name="Gearin G."/>
            <person name="Goldberg J."/>
            <person name="Griggs A."/>
            <person name="Gujja S."/>
            <person name="Heiman D."/>
            <person name="Howarth C."/>
            <person name="Larson L."/>
            <person name="Lui A."/>
            <person name="MacDonald P.J.P."/>
            <person name="Montmayeur A."/>
            <person name="Murphy C."/>
            <person name="Neiman D."/>
            <person name="Pearson M."/>
            <person name="Priest M."/>
            <person name="Roberts A."/>
            <person name="Saif S."/>
            <person name="Shea T."/>
            <person name="Shenoy N."/>
            <person name="Sisk P."/>
            <person name="Stolte C."/>
            <person name="Sykes S."/>
            <person name="Wortman J."/>
            <person name="Nusbaum C."/>
            <person name="Birren B."/>
        </authorList>
    </citation>
    <scope>NUCLEOTIDE SEQUENCE [LARGE SCALE GENOMIC DNA]</scope>
    <source>
        <strain evidence="1">25433</strain>
    </source>
</reference>
<sequence length="108" mass="12010">MHSVLPKYAQGSATSGSASQMCIVCHWYVLCRSDTLIRIVSPSIVLQIAAYRSKFTYNPRVGMTMLVTGPISQVSARRAKKTSLKFHQYILNLPKLTTSLPESFYPLG</sequence>
<reference evidence="1" key="2">
    <citation type="submission" date="2012-05" db="EMBL/GenBank/DDBJ databases">
        <title>The Genome Annotation of Fusarium oxysporum Cotton.</title>
        <authorList>
            <consortium name="The Broad Institute Genomics Platform"/>
            <person name="Ma L.-J."/>
            <person name="Corby-Kistler H."/>
            <person name="Broz K."/>
            <person name="Gale L.R."/>
            <person name="Jonkers W."/>
            <person name="O'Donnell K."/>
            <person name="Ploetz R."/>
            <person name="Steinberg C."/>
            <person name="Schwartz D.C."/>
            <person name="VanEtten H."/>
            <person name="Zhou S."/>
            <person name="Young S.K."/>
            <person name="Zeng Q."/>
            <person name="Gargeya S."/>
            <person name="Fitzgerald M."/>
            <person name="Abouelleil A."/>
            <person name="Alvarado L."/>
            <person name="Chapman S.B."/>
            <person name="Gainer-Dewar J."/>
            <person name="Goldberg J."/>
            <person name="Griggs A."/>
            <person name="Gujja S."/>
            <person name="Hansen M."/>
            <person name="Howarth C."/>
            <person name="Imamovic A."/>
            <person name="Ireland A."/>
            <person name="Larimer J."/>
            <person name="McCowan C."/>
            <person name="Murphy C."/>
            <person name="Pearson M."/>
            <person name="Poon T.W."/>
            <person name="Priest M."/>
            <person name="Roberts A."/>
            <person name="Saif S."/>
            <person name="Shea T."/>
            <person name="Sykes S."/>
            <person name="Wortman J."/>
            <person name="Nusbaum C."/>
            <person name="Birren B."/>
        </authorList>
    </citation>
    <scope>NUCLEOTIDE SEQUENCE</scope>
    <source>
        <strain evidence="1">25433</strain>
    </source>
</reference>